<accession>A0A9X5C4V7</accession>
<dbReference type="GO" id="GO:0005524">
    <property type="term" value="F:ATP binding"/>
    <property type="evidence" value="ECO:0007669"/>
    <property type="project" value="UniProtKB-KW"/>
</dbReference>
<name>A0A9X5C4V7_9FIRM</name>
<keyword evidence="1" id="KW-0067">ATP-binding</keyword>
<dbReference type="AlphaFoldDB" id="A0A9X5C4V7"/>
<evidence type="ECO:0000313" key="1">
    <source>
        <dbReference type="EMBL" id="NDO67625.1"/>
    </source>
</evidence>
<comment type="caution">
    <text evidence="1">The sequence shown here is derived from an EMBL/GenBank/DDBJ whole genome shotgun (WGS) entry which is preliminary data.</text>
</comment>
<protein>
    <submittedName>
        <fullName evidence="1">ATP-binding protein</fullName>
    </submittedName>
</protein>
<dbReference type="SUPFAM" id="SSF52540">
    <property type="entry name" value="P-loop containing nucleoside triphosphate hydrolases"/>
    <property type="match status" value="1"/>
</dbReference>
<organism evidence="1 2">
    <name type="scientific">Schaedlerella arabinosiphila</name>
    <dbReference type="NCBI Taxonomy" id="2044587"/>
    <lineage>
        <taxon>Bacteria</taxon>
        <taxon>Bacillati</taxon>
        <taxon>Bacillota</taxon>
        <taxon>Clostridia</taxon>
        <taxon>Lachnospirales</taxon>
        <taxon>Lachnospiraceae</taxon>
        <taxon>Schaedlerella</taxon>
    </lineage>
</organism>
<dbReference type="Proteomes" id="UP000474104">
    <property type="component" value="Unassembled WGS sequence"/>
</dbReference>
<dbReference type="OrthoDB" id="5486659at2"/>
<evidence type="ECO:0000313" key="2">
    <source>
        <dbReference type="Proteomes" id="UP000474104"/>
    </source>
</evidence>
<gene>
    <name evidence="1" type="ORF">FMM80_02355</name>
</gene>
<keyword evidence="1" id="KW-0547">Nucleotide-binding</keyword>
<dbReference type="Pfam" id="PF14516">
    <property type="entry name" value="AAA_35"/>
    <property type="match status" value="1"/>
</dbReference>
<dbReference type="InterPro" id="IPR027417">
    <property type="entry name" value="P-loop_NTPase"/>
</dbReference>
<dbReference type="EMBL" id="VIRB01000025">
    <property type="protein sequence ID" value="NDO67625.1"/>
    <property type="molecule type" value="Genomic_DNA"/>
</dbReference>
<dbReference type="Gene3D" id="3.40.50.300">
    <property type="entry name" value="P-loop containing nucleotide triphosphate hydrolases"/>
    <property type="match status" value="1"/>
</dbReference>
<reference evidence="1 2" key="1">
    <citation type="submission" date="2019-07" db="EMBL/GenBank/DDBJ databases">
        <title>Draft genome sequences of 15 bacterial species constituting the stable defined intestinal microbiota of the GM15 gnotobiotic mouse model.</title>
        <authorList>
            <person name="Elie C."/>
            <person name="Mathieu A."/>
            <person name="Saliou A."/>
            <person name="Darnaud M."/>
            <person name="Leulier F."/>
            <person name="Tamellini A."/>
        </authorList>
    </citation>
    <scope>NUCLEOTIDE SEQUENCE [LARGE SCALE GENOMIC DNA]</scope>
    <source>
        <strain evidence="2">ASF 502</strain>
    </source>
</reference>
<sequence length="516" mass="59981">MVDISELLHKIKKFIERGEYFTINRARQYGKTTTLRALKKYLQGEYIAVSLDFQKLGANSFENENTFSVTFARFFLNTLERENIEISSETRDRMDELRELIRKEREQFLLFELFLCLSRICEASDKPVVLLIDEVDSASNNQVFLDFLAQLRGYYIDRDETPTFQSVILAGVYDIKSLKTKIRTEDSHKVNSPWNIAADFDLDMSLPKDGIAGMLKNYEQDYHTGMDTEELAKLIFEYTSGYPFLVSRICKLIDEKVAGSQAYPDKKNAWTKEGFLAAVRILIMEENTLFESLDNKLIEYPELKQMLQELLLKGRKIEYIPGDVGIRMAVMFGFITLIHGTAVVSNRIFETRLYNGFLAEKARHMEISQIAADEKSQFIVNGHLDMDMVIQKFVSHYTELFAEHNQKFLEDNGRSIFLLYMKPIINGAGNYYIEAKTRTNRRTDLIIDFRGQQEIVELKIWHGNEYNQRGEKQLADYLESYHLKHGYMVSFNFNKKKEVGVKKLIFGDKVLTEAVV</sequence>
<proteinExistence type="predicted"/>